<gene>
    <name evidence="2" type="ORF">U732_2426</name>
</gene>
<feature type="transmembrane region" description="Helical" evidence="1">
    <location>
        <begin position="7"/>
        <end position="29"/>
    </location>
</feature>
<dbReference type="STRING" id="29341.RSJ17_02555"/>
<dbReference type="AlphaFoldDB" id="A0A0C1QXV7"/>
<reference evidence="2 3" key="1">
    <citation type="journal article" date="2015" name="Infect. Genet. Evol.">
        <title>Genomic sequences of six botulinum neurotoxin-producing strains representing three clostridial species illustrate the mobility and diversity of botulinum neurotoxin genes.</title>
        <authorList>
            <person name="Smith T.J."/>
            <person name="Hill K.K."/>
            <person name="Xie G."/>
            <person name="Foley B.T."/>
            <person name="Williamson C.H."/>
            <person name="Foster J.T."/>
            <person name="Johnson S.L."/>
            <person name="Chertkov O."/>
            <person name="Teshima H."/>
            <person name="Gibbons H.S."/>
            <person name="Johnsky L.A."/>
            <person name="Karavis M.A."/>
            <person name="Smith L.A."/>
        </authorList>
    </citation>
    <scope>NUCLEOTIDE SEQUENCE [LARGE SCALE GENOMIC DNA]</scope>
    <source>
        <strain evidence="2 3">CDC 2741</strain>
    </source>
</reference>
<dbReference type="Pfam" id="PF14286">
    <property type="entry name" value="DHHW"/>
    <property type="match status" value="1"/>
</dbReference>
<name>A0A0C1QXV7_9CLOT</name>
<keyword evidence="1" id="KW-1133">Transmembrane helix</keyword>
<accession>A0A0C1QXV7</accession>
<keyword evidence="1" id="KW-0812">Transmembrane</keyword>
<dbReference type="InterPro" id="IPR025945">
    <property type="entry name" value="DHHW"/>
</dbReference>
<evidence type="ECO:0000313" key="3">
    <source>
        <dbReference type="Proteomes" id="UP000031366"/>
    </source>
</evidence>
<comment type="caution">
    <text evidence="2">The sequence shown here is derived from an EMBL/GenBank/DDBJ whole genome shotgun (WGS) entry which is preliminary data.</text>
</comment>
<dbReference type="OrthoDB" id="175771at2"/>
<proteinExistence type="predicted"/>
<dbReference type="RefSeq" id="WP_039634772.1">
    <property type="nucleotide sequence ID" value="NZ_AYSO01000018.1"/>
</dbReference>
<evidence type="ECO:0000313" key="2">
    <source>
        <dbReference type="EMBL" id="KIE45837.1"/>
    </source>
</evidence>
<evidence type="ECO:0000256" key="1">
    <source>
        <dbReference type="SAM" id="Phobius"/>
    </source>
</evidence>
<protein>
    <submittedName>
        <fullName evidence="2">DHHW family protein</fullName>
    </submittedName>
</protein>
<keyword evidence="1" id="KW-0472">Membrane</keyword>
<dbReference type="Proteomes" id="UP000031366">
    <property type="component" value="Unassembled WGS sequence"/>
</dbReference>
<keyword evidence="3" id="KW-1185">Reference proteome</keyword>
<sequence>MNRYDKIYKYIMAILLLLFIGLMVTLNILTPNRKFSDSENRNLEQLPKLSFKNLMGGKFTSSYEKYISDQFALRDFWIGVKSDTDRAIGKKENNDVYLGKDGFLIQKFNKPEDKDLKDKVETINSFDNLTPNINKYFMLVPTAVKILEDKLPNYVSDSDELTYIDKVKKSINNDINFIDLYDTLSSKKDEYIFYKTDHHWTTKGAYYAYGELSKKMGITPKGEEYFNIQKVTDEFYGSLYSKGGFRHLNPDSIELYLPKDDEKYKVEYLGEDKSYESLYDMNNINKKDKYTVFFNGNHPLIKITTNKGEGRKLLVVKDSYANSFIPFLTSHFSEIYMVDLRYYSEGLNTLIQENQINDMLILYNANTFFEDPSIKNLSE</sequence>
<dbReference type="EMBL" id="AYSO01000018">
    <property type="protein sequence ID" value="KIE45837.1"/>
    <property type="molecule type" value="Genomic_DNA"/>
</dbReference>
<organism evidence="2 3">
    <name type="scientific">Clostridium argentinense CDC 2741</name>
    <dbReference type="NCBI Taxonomy" id="1418104"/>
    <lineage>
        <taxon>Bacteria</taxon>
        <taxon>Bacillati</taxon>
        <taxon>Bacillota</taxon>
        <taxon>Clostridia</taxon>
        <taxon>Eubacteriales</taxon>
        <taxon>Clostridiaceae</taxon>
        <taxon>Clostridium</taxon>
    </lineage>
</organism>